<evidence type="ECO:0000313" key="2">
    <source>
        <dbReference type="Proteomes" id="UP000824533"/>
    </source>
</evidence>
<organism evidence="1 2">
    <name type="scientific">Dendrolimus kikuchii</name>
    <dbReference type="NCBI Taxonomy" id="765133"/>
    <lineage>
        <taxon>Eukaryota</taxon>
        <taxon>Metazoa</taxon>
        <taxon>Ecdysozoa</taxon>
        <taxon>Arthropoda</taxon>
        <taxon>Hexapoda</taxon>
        <taxon>Insecta</taxon>
        <taxon>Pterygota</taxon>
        <taxon>Neoptera</taxon>
        <taxon>Endopterygota</taxon>
        <taxon>Lepidoptera</taxon>
        <taxon>Glossata</taxon>
        <taxon>Ditrysia</taxon>
        <taxon>Bombycoidea</taxon>
        <taxon>Lasiocampidae</taxon>
        <taxon>Dendrolimus</taxon>
    </lineage>
</organism>
<name>A0ACC1CXQ5_9NEOP</name>
<gene>
    <name evidence="1" type="ORF">K1T71_007612</name>
</gene>
<evidence type="ECO:0000313" key="1">
    <source>
        <dbReference type="EMBL" id="KAJ0176433.1"/>
    </source>
</evidence>
<dbReference type="Proteomes" id="UP000824533">
    <property type="component" value="Linkage Group LG13"/>
</dbReference>
<reference evidence="1 2" key="1">
    <citation type="journal article" date="2021" name="Front. Genet.">
        <title>Chromosome-Level Genome Assembly Reveals Significant Gene Expansion in the Toll and IMD Signaling Pathways of Dendrolimus kikuchii.</title>
        <authorList>
            <person name="Zhou J."/>
            <person name="Wu P."/>
            <person name="Xiong Z."/>
            <person name="Liu N."/>
            <person name="Zhao N."/>
            <person name="Ji M."/>
            <person name="Qiu Y."/>
            <person name="Yang B."/>
        </authorList>
    </citation>
    <scope>NUCLEOTIDE SEQUENCE [LARGE SCALE GENOMIC DNA]</scope>
    <source>
        <strain evidence="1">Ann1</strain>
    </source>
</reference>
<proteinExistence type="predicted"/>
<dbReference type="EMBL" id="CM034399">
    <property type="protein sequence ID" value="KAJ0176433.1"/>
    <property type="molecule type" value="Genomic_DNA"/>
</dbReference>
<accession>A0ACC1CXQ5</accession>
<protein>
    <submittedName>
        <fullName evidence="1">Uncharacterized protein</fullName>
    </submittedName>
</protein>
<sequence>METLELLLILFLLATHSVSQSLNPVVLVSHGAVQGSWKVSTDGRPFASFEGIPYARPPVDEYRFREPQNMKPWIGVWNATTISSPCLQYEPFLQAIIGSENCLFLNVYTPNLSPLAHLTVMVFIHGGVFMYGDGGSYDPSNIMDWDIVLVTLNYRLGPLGFLSTGDEVSPGNFGLKDQSMALHWVKNNIRIFGGNPNSITLAGFSAGGASVHYHYLSPLSRGPKPLCDSLKLLTLYNVFNYFNDKRLLTSIAKTKLFIKDSLVDFYTPFVPTVEALNVRNPFLMQDPYQAALAGGMQQLPLITTTTTHEGLYPAAFYQSKPDILQYLEDNWDRLACSIFNYNDTLPVNRRPEVAAKIKQQYLEGKPVSQDTFPGLVQALGDRNFVVGAGKLAYIHALKSNQSTYLYKYAFRGNVSVSNILARNKENYGVSHGDDLIHIFKFHDLDTSSPQDKAMTNVLINMIYSFSTTGTPQLTDNGSAWTPVKPGADKLTYLEITSPTNFEMKSDADFGHKSFWDSLGFNENE</sequence>
<keyword evidence="2" id="KW-1185">Reference proteome</keyword>
<comment type="caution">
    <text evidence="1">The sequence shown here is derived from an EMBL/GenBank/DDBJ whole genome shotgun (WGS) entry which is preliminary data.</text>
</comment>